<organism evidence="1">
    <name type="scientific">Anguilla anguilla</name>
    <name type="common">European freshwater eel</name>
    <name type="synonym">Muraena anguilla</name>
    <dbReference type="NCBI Taxonomy" id="7936"/>
    <lineage>
        <taxon>Eukaryota</taxon>
        <taxon>Metazoa</taxon>
        <taxon>Chordata</taxon>
        <taxon>Craniata</taxon>
        <taxon>Vertebrata</taxon>
        <taxon>Euteleostomi</taxon>
        <taxon>Actinopterygii</taxon>
        <taxon>Neopterygii</taxon>
        <taxon>Teleostei</taxon>
        <taxon>Anguilliformes</taxon>
        <taxon>Anguillidae</taxon>
        <taxon>Anguilla</taxon>
    </lineage>
</organism>
<proteinExistence type="predicted"/>
<accession>A0A0E9Q9I8</accession>
<sequence length="29" mass="3236">MGSIIAPLRTSYVMFGIYNSDTTRRIKGS</sequence>
<name>A0A0E9Q9I8_ANGAN</name>
<reference evidence="1" key="1">
    <citation type="submission" date="2014-11" db="EMBL/GenBank/DDBJ databases">
        <authorList>
            <person name="Amaro Gonzalez C."/>
        </authorList>
    </citation>
    <scope>NUCLEOTIDE SEQUENCE</scope>
</reference>
<evidence type="ECO:0000313" key="1">
    <source>
        <dbReference type="EMBL" id="JAH13207.1"/>
    </source>
</evidence>
<dbReference type="AlphaFoldDB" id="A0A0E9Q9I8"/>
<dbReference type="EMBL" id="GBXM01095370">
    <property type="protein sequence ID" value="JAH13207.1"/>
    <property type="molecule type" value="Transcribed_RNA"/>
</dbReference>
<protein>
    <submittedName>
        <fullName evidence="1">Uncharacterized protein</fullName>
    </submittedName>
</protein>
<reference evidence="1" key="2">
    <citation type="journal article" date="2015" name="Fish Shellfish Immunol.">
        <title>Early steps in the European eel (Anguilla anguilla)-Vibrio vulnificus interaction in the gills: Role of the RtxA13 toxin.</title>
        <authorList>
            <person name="Callol A."/>
            <person name="Pajuelo D."/>
            <person name="Ebbesson L."/>
            <person name="Teles M."/>
            <person name="MacKenzie S."/>
            <person name="Amaro C."/>
        </authorList>
    </citation>
    <scope>NUCLEOTIDE SEQUENCE</scope>
</reference>
<dbReference type="EMBL" id="GBXM01095147">
    <property type="protein sequence ID" value="JAH13430.1"/>
    <property type="molecule type" value="Transcribed_RNA"/>
</dbReference>